<feature type="region of interest" description="Disordered" evidence="1">
    <location>
        <begin position="66"/>
        <end position="105"/>
    </location>
</feature>
<accession>A0A4S2KXV1</accession>
<feature type="compositionally biased region" description="Basic and acidic residues" evidence="1">
    <location>
        <begin position="1"/>
        <end position="11"/>
    </location>
</feature>
<evidence type="ECO:0000256" key="1">
    <source>
        <dbReference type="SAM" id="MobiDB-lite"/>
    </source>
</evidence>
<sequence>MYTKESREARTEATASDAAKTCSKRGIAKSGVQSGVKRYEKRFSVICERNRFRGAAAVLLTPPRRNSLPADFPEFREGDWPSESRVMELTSPVSRGDPTGSSPVF</sequence>
<gene>
    <name evidence="2" type="ORF">DBV15_12848</name>
</gene>
<protein>
    <submittedName>
        <fullName evidence="2">Uncharacterized protein</fullName>
    </submittedName>
</protein>
<organism evidence="2 3">
    <name type="scientific">Temnothorax longispinosus</name>
    <dbReference type="NCBI Taxonomy" id="300112"/>
    <lineage>
        <taxon>Eukaryota</taxon>
        <taxon>Metazoa</taxon>
        <taxon>Ecdysozoa</taxon>
        <taxon>Arthropoda</taxon>
        <taxon>Hexapoda</taxon>
        <taxon>Insecta</taxon>
        <taxon>Pterygota</taxon>
        <taxon>Neoptera</taxon>
        <taxon>Endopterygota</taxon>
        <taxon>Hymenoptera</taxon>
        <taxon>Apocrita</taxon>
        <taxon>Aculeata</taxon>
        <taxon>Formicoidea</taxon>
        <taxon>Formicidae</taxon>
        <taxon>Myrmicinae</taxon>
        <taxon>Temnothorax</taxon>
    </lineage>
</organism>
<dbReference type="Proteomes" id="UP000310200">
    <property type="component" value="Unassembled WGS sequence"/>
</dbReference>
<dbReference type="EMBL" id="QBLH01001121">
    <property type="protein sequence ID" value="TGZ53079.1"/>
    <property type="molecule type" value="Genomic_DNA"/>
</dbReference>
<dbReference type="AlphaFoldDB" id="A0A4S2KXV1"/>
<keyword evidence="3" id="KW-1185">Reference proteome</keyword>
<feature type="non-terminal residue" evidence="2">
    <location>
        <position position="105"/>
    </location>
</feature>
<name>A0A4S2KXV1_9HYME</name>
<evidence type="ECO:0000313" key="3">
    <source>
        <dbReference type="Proteomes" id="UP000310200"/>
    </source>
</evidence>
<proteinExistence type="predicted"/>
<comment type="caution">
    <text evidence="2">The sequence shown here is derived from an EMBL/GenBank/DDBJ whole genome shotgun (WGS) entry which is preliminary data.</text>
</comment>
<evidence type="ECO:0000313" key="2">
    <source>
        <dbReference type="EMBL" id="TGZ53079.1"/>
    </source>
</evidence>
<feature type="region of interest" description="Disordered" evidence="1">
    <location>
        <begin position="1"/>
        <end position="27"/>
    </location>
</feature>
<reference evidence="2 3" key="1">
    <citation type="journal article" date="2019" name="Philos. Trans. R. Soc. Lond., B, Biol. Sci.">
        <title>Ant behaviour and brain gene expression of defending hosts depend on the ecological success of the intruding social parasite.</title>
        <authorList>
            <person name="Kaur R."/>
            <person name="Stoldt M."/>
            <person name="Jongepier E."/>
            <person name="Feldmeyer B."/>
            <person name="Menzel F."/>
            <person name="Bornberg-Bauer E."/>
            <person name="Foitzik S."/>
        </authorList>
    </citation>
    <scope>NUCLEOTIDE SEQUENCE [LARGE SCALE GENOMIC DNA]</scope>
    <source>
        <tissue evidence="2">Whole body</tissue>
    </source>
</reference>